<organism evidence="2 3">
    <name type="scientific">Actinacidiphila glaucinigra</name>
    <dbReference type="NCBI Taxonomy" id="235986"/>
    <lineage>
        <taxon>Bacteria</taxon>
        <taxon>Bacillati</taxon>
        <taxon>Actinomycetota</taxon>
        <taxon>Actinomycetes</taxon>
        <taxon>Kitasatosporales</taxon>
        <taxon>Streptomycetaceae</taxon>
        <taxon>Actinacidiphila</taxon>
    </lineage>
</organism>
<dbReference type="SUPFAM" id="SSF51294">
    <property type="entry name" value="Hedgehog/intein (Hint) domain"/>
    <property type="match status" value="1"/>
</dbReference>
<evidence type="ECO:0000313" key="3">
    <source>
        <dbReference type="Proteomes" id="UP000198280"/>
    </source>
</evidence>
<dbReference type="SMART" id="SM00306">
    <property type="entry name" value="HintN"/>
    <property type="match status" value="1"/>
</dbReference>
<evidence type="ECO:0000313" key="2">
    <source>
        <dbReference type="EMBL" id="SNR89455.1"/>
    </source>
</evidence>
<feature type="domain" description="Hint" evidence="1">
    <location>
        <begin position="186"/>
        <end position="296"/>
    </location>
</feature>
<dbReference type="AlphaFoldDB" id="A0A239A1C6"/>
<sequence>MTRQGPQKYPGASRRYWYQDDYGGDAMEVNALVLHTTEGRSVPTYGGGGSAPNLTAKPDFEDEKLVWYQHFDIDISSRALVNRPGGVETNTLNVCQVELVGTCDPERHEDWGAANRHIYWPKAPQWALRELAEFLAWMHTHHGVPLKGPKLWLPYPRSYGNAGGQRMTGREWNAFRGVCGHQHVPENCVHPDTPVLRADLSWARAAELAVGDEIACFDEEDAEAAEGAGAGRGRRRLCRGVVTRNDPARKDAYRVTTARGEVVATADHPWLVRLPHGDVWVASRELTPFKHRIVALADRQGAPAGAWEGAVVAEVTGEAEVLAVEPLGEQPIASLSTSTRTYVARGLLCHNSHGDPGALDFAKLLEYARSQV</sequence>
<evidence type="ECO:0000259" key="1">
    <source>
        <dbReference type="SMART" id="SM00306"/>
    </source>
</evidence>
<dbReference type="Gene3D" id="2.170.16.10">
    <property type="entry name" value="Hedgehog/Intein (Hint) domain"/>
    <property type="match status" value="1"/>
</dbReference>
<accession>A0A239A1C6</accession>
<protein>
    <submittedName>
        <fullName evidence="2">Intein N-terminal splicing region</fullName>
    </submittedName>
</protein>
<dbReference type="EMBL" id="FZOF01000001">
    <property type="protein sequence ID" value="SNR89455.1"/>
    <property type="molecule type" value="Genomic_DNA"/>
</dbReference>
<dbReference type="OrthoDB" id="581371at2"/>
<keyword evidence="3" id="KW-1185">Reference proteome</keyword>
<dbReference type="CDD" id="cd00081">
    <property type="entry name" value="Hint"/>
    <property type="match status" value="1"/>
</dbReference>
<name>A0A239A1C6_9ACTN</name>
<dbReference type="RefSeq" id="WP_089222070.1">
    <property type="nucleotide sequence ID" value="NZ_FZOF01000001.1"/>
</dbReference>
<gene>
    <name evidence="2" type="ORF">SAMN05216252_101716</name>
</gene>
<dbReference type="InterPro" id="IPR003587">
    <property type="entry name" value="Hint_dom_N"/>
</dbReference>
<reference evidence="2 3" key="1">
    <citation type="submission" date="2017-06" db="EMBL/GenBank/DDBJ databases">
        <authorList>
            <person name="Kim H.J."/>
            <person name="Triplett B.A."/>
        </authorList>
    </citation>
    <scope>NUCLEOTIDE SEQUENCE [LARGE SCALE GENOMIC DNA]</scope>
    <source>
        <strain evidence="2 3">CGMCC 4.1858</strain>
    </source>
</reference>
<proteinExistence type="predicted"/>
<dbReference type="Proteomes" id="UP000198280">
    <property type="component" value="Unassembled WGS sequence"/>
</dbReference>
<dbReference type="InterPro" id="IPR036844">
    <property type="entry name" value="Hint_dom_sf"/>
</dbReference>